<name>A0A9Y2NB64_9PSEU</name>
<feature type="transmembrane region" description="Helical" evidence="1">
    <location>
        <begin position="12"/>
        <end position="36"/>
    </location>
</feature>
<dbReference type="AlphaFoldDB" id="A0A9Y2NB64"/>
<evidence type="ECO:0000313" key="2">
    <source>
        <dbReference type="EMBL" id="WIX98141.1"/>
    </source>
</evidence>
<gene>
    <name evidence="2" type="ORF">QRX60_29195</name>
</gene>
<keyword evidence="3" id="KW-1185">Reference proteome</keyword>
<sequence length="191" mass="20108">MDSLNRPARLNRTLLALAGALLLAGGTFVVLTGLAVIPVLDPASAVLPTAEIGSSWAPYAVVVAVIVGLACLLWLAVQTTHRPRTGIWRLPTADPAAGDTTIDADVAVVPLTQDILSYPGAHSVVASLAGDAADPVLELRIGLELDADLAEIRRRIETHAVPRLCAALGLSELPARVRFHLDATRSRIRAR</sequence>
<feature type="transmembrane region" description="Helical" evidence="1">
    <location>
        <begin position="56"/>
        <end position="77"/>
    </location>
</feature>
<protein>
    <submittedName>
        <fullName evidence="2">Alkaline shock response membrane anchor protein AmaP</fullName>
    </submittedName>
</protein>
<organism evidence="2 3">
    <name type="scientific">Amycolatopsis mongoliensis</name>
    <dbReference type="NCBI Taxonomy" id="715475"/>
    <lineage>
        <taxon>Bacteria</taxon>
        <taxon>Bacillati</taxon>
        <taxon>Actinomycetota</taxon>
        <taxon>Actinomycetes</taxon>
        <taxon>Pseudonocardiales</taxon>
        <taxon>Pseudonocardiaceae</taxon>
        <taxon>Amycolatopsis</taxon>
    </lineage>
</organism>
<dbReference type="KEGG" id="amog:QRX60_29195"/>
<accession>A0A9Y2NB64</accession>
<evidence type="ECO:0000256" key="1">
    <source>
        <dbReference type="SAM" id="Phobius"/>
    </source>
</evidence>
<proteinExistence type="predicted"/>
<dbReference type="EMBL" id="CP127295">
    <property type="protein sequence ID" value="WIX98141.1"/>
    <property type="molecule type" value="Genomic_DNA"/>
</dbReference>
<evidence type="ECO:0000313" key="3">
    <source>
        <dbReference type="Proteomes" id="UP001239397"/>
    </source>
</evidence>
<keyword evidence="1" id="KW-0472">Membrane</keyword>
<reference evidence="2 3" key="1">
    <citation type="submission" date="2023-06" db="EMBL/GenBank/DDBJ databases">
        <authorList>
            <person name="Oyuntsetseg B."/>
            <person name="Kim S.B."/>
        </authorList>
    </citation>
    <scope>NUCLEOTIDE SEQUENCE [LARGE SCALE GENOMIC DNA]</scope>
    <source>
        <strain evidence="2 3">4-36</strain>
    </source>
</reference>
<dbReference type="RefSeq" id="WP_285994626.1">
    <property type="nucleotide sequence ID" value="NZ_CP127295.1"/>
</dbReference>
<keyword evidence="1" id="KW-0812">Transmembrane</keyword>
<keyword evidence="1" id="KW-1133">Transmembrane helix</keyword>
<dbReference type="Proteomes" id="UP001239397">
    <property type="component" value="Chromosome"/>
</dbReference>